<dbReference type="AlphaFoldDB" id="A0A2M8IT83"/>
<evidence type="ECO:0000313" key="3">
    <source>
        <dbReference type="Proteomes" id="UP000231553"/>
    </source>
</evidence>
<gene>
    <name evidence="2" type="ORF">CVM52_25890</name>
</gene>
<evidence type="ECO:0000256" key="1">
    <source>
        <dbReference type="SAM" id="SignalP"/>
    </source>
</evidence>
<feature type="chain" id="PRO_5014637340" description="DUF995 domain-containing protein" evidence="1">
    <location>
        <begin position="19"/>
        <end position="132"/>
    </location>
</feature>
<dbReference type="Proteomes" id="UP000231553">
    <property type="component" value="Unassembled WGS sequence"/>
</dbReference>
<dbReference type="EMBL" id="PGTB01000361">
    <property type="protein sequence ID" value="PJE32771.1"/>
    <property type="molecule type" value="Genomic_DNA"/>
</dbReference>
<reference evidence="2 3" key="1">
    <citation type="journal article" date="2018" name="Int. J. Syst. Evol. Microbiol.">
        <title>Pseudooceanicola lipolyticus sp. nov., a marine alphaproteobacterium, reclassification of Oceanicola flagellatus as Pseudooceanicola flagellatus comb. nov. and emended description of the genus Pseudooceanicola.</title>
        <authorList>
            <person name="Huang M.-M."/>
            <person name="Guo L.-L."/>
            <person name="Wu Y.-H."/>
            <person name="Lai Q.-L."/>
            <person name="Shao Z.-Z."/>
            <person name="Wang C.-S."/>
            <person name="Wu M."/>
            <person name="Xu X.-W."/>
        </authorList>
    </citation>
    <scope>NUCLEOTIDE SEQUENCE [LARGE SCALE GENOMIC DNA]</scope>
    <source>
        <strain evidence="2 3">157</strain>
    </source>
</reference>
<evidence type="ECO:0008006" key="4">
    <source>
        <dbReference type="Google" id="ProtNLM"/>
    </source>
</evidence>
<dbReference type="RefSeq" id="WP_100165074.1">
    <property type="nucleotide sequence ID" value="NZ_PGTB01000361.1"/>
</dbReference>
<keyword evidence="3" id="KW-1185">Reference proteome</keyword>
<dbReference type="OrthoDB" id="7304934at2"/>
<sequence length="132" mass="14632">MLRNLVILAALAAAPLSAQSTMSGEAFDAYTRGKTLFYGAGGEAYGVERYLEGRRVIWSFLDGKCKDGYWYEEAGQICFVYEDRPGDPQCWTFRESPRGLIAQFENDPGQTELYEAQDLGGEMLCHGPDVGV</sequence>
<accession>A0A2M8IT83</accession>
<protein>
    <recommendedName>
        <fullName evidence="4">DUF995 domain-containing protein</fullName>
    </recommendedName>
</protein>
<comment type="caution">
    <text evidence="2">The sequence shown here is derived from an EMBL/GenBank/DDBJ whole genome shotgun (WGS) entry which is preliminary data.</text>
</comment>
<keyword evidence="1" id="KW-0732">Signal</keyword>
<evidence type="ECO:0000313" key="2">
    <source>
        <dbReference type="EMBL" id="PJE32771.1"/>
    </source>
</evidence>
<name>A0A2M8IT83_9RHOB</name>
<feature type="signal peptide" evidence="1">
    <location>
        <begin position="1"/>
        <end position="18"/>
    </location>
</feature>
<organism evidence="2 3">
    <name type="scientific">Pseudooceanicola lipolyticus</name>
    <dbReference type="NCBI Taxonomy" id="2029104"/>
    <lineage>
        <taxon>Bacteria</taxon>
        <taxon>Pseudomonadati</taxon>
        <taxon>Pseudomonadota</taxon>
        <taxon>Alphaproteobacteria</taxon>
        <taxon>Rhodobacterales</taxon>
        <taxon>Paracoccaceae</taxon>
        <taxon>Pseudooceanicola</taxon>
    </lineage>
</organism>
<proteinExistence type="predicted"/>